<dbReference type="PANTHER" id="PTHR48111:SF22">
    <property type="entry name" value="REGULATOR OF RPOS"/>
    <property type="match status" value="1"/>
</dbReference>
<dbReference type="Pfam" id="PF00486">
    <property type="entry name" value="Trans_reg_C"/>
    <property type="match status" value="1"/>
</dbReference>
<evidence type="ECO:0000256" key="1">
    <source>
        <dbReference type="ARBA" id="ARBA00022553"/>
    </source>
</evidence>
<dbReference type="PANTHER" id="PTHR48111">
    <property type="entry name" value="REGULATOR OF RPOS"/>
    <property type="match status" value="1"/>
</dbReference>
<dbReference type="Proteomes" id="UP000194931">
    <property type="component" value="Unassembled WGS sequence"/>
</dbReference>
<dbReference type="GO" id="GO:0005829">
    <property type="term" value="C:cytosol"/>
    <property type="evidence" value="ECO:0007669"/>
    <property type="project" value="TreeGrafter"/>
</dbReference>
<feature type="DNA-binding region" description="OmpR/PhoB-type" evidence="7">
    <location>
        <begin position="125"/>
        <end position="223"/>
    </location>
</feature>
<dbReference type="Gene3D" id="1.10.10.10">
    <property type="entry name" value="Winged helix-like DNA-binding domain superfamily/Winged helix DNA-binding domain"/>
    <property type="match status" value="1"/>
</dbReference>
<dbReference type="AlphaFoldDB" id="A0A252BTB6"/>
<evidence type="ECO:0000256" key="6">
    <source>
        <dbReference type="PROSITE-ProRule" id="PRU00169"/>
    </source>
</evidence>
<dbReference type="RefSeq" id="WP_086639409.1">
    <property type="nucleotide sequence ID" value="NZ_JOPJ01000017.1"/>
</dbReference>
<dbReference type="OrthoDB" id="9787103at2"/>
<evidence type="ECO:0000259" key="9">
    <source>
        <dbReference type="PROSITE" id="PS51755"/>
    </source>
</evidence>
<dbReference type="PROSITE" id="PS50110">
    <property type="entry name" value="RESPONSE_REGULATORY"/>
    <property type="match status" value="1"/>
</dbReference>
<organism evidence="10 11">
    <name type="scientific">Acetobacter okinawensis</name>
    <dbReference type="NCBI Taxonomy" id="1076594"/>
    <lineage>
        <taxon>Bacteria</taxon>
        <taxon>Pseudomonadati</taxon>
        <taxon>Pseudomonadota</taxon>
        <taxon>Alphaproteobacteria</taxon>
        <taxon>Acetobacterales</taxon>
        <taxon>Acetobacteraceae</taxon>
        <taxon>Acetobacter</taxon>
    </lineage>
</organism>
<feature type="domain" description="OmpR/PhoB-type" evidence="9">
    <location>
        <begin position="125"/>
        <end position="223"/>
    </location>
</feature>
<comment type="caution">
    <text evidence="10">The sequence shown here is derived from an EMBL/GenBank/DDBJ whole genome shotgun (WGS) entry which is preliminary data.</text>
</comment>
<dbReference type="STRING" id="1236501.GCA_000613865_00215"/>
<dbReference type="InterPro" id="IPR039420">
    <property type="entry name" value="WalR-like"/>
</dbReference>
<evidence type="ECO:0000259" key="8">
    <source>
        <dbReference type="PROSITE" id="PS50110"/>
    </source>
</evidence>
<protein>
    <submittedName>
        <fullName evidence="10">Regulator</fullName>
    </submittedName>
</protein>
<dbReference type="EMBL" id="JOPJ01000017">
    <property type="protein sequence ID" value="OUJ12188.1"/>
    <property type="molecule type" value="Genomic_DNA"/>
</dbReference>
<name>A0A252BTB6_9PROT</name>
<dbReference type="InterPro" id="IPR001867">
    <property type="entry name" value="OmpR/PhoB-type_DNA-bd"/>
</dbReference>
<evidence type="ECO:0000256" key="2">
    <source>
        <dbReference type="ARBA" id="ARBA00023012"/>
    </source>
</evidence>
<evidence type="ECO:0000256" key="5">
    <source>
        <dbReference type="ARBA" id="ARBA00023163"/>
    </source>
</evidence>
<dbReference type="PROSITE" id="PS51755">
    <property type="entry name" value="OMPR_PHOB"/>
    <property type="match status" value="1"/>
</dbReference>
<dbReference type="InterPro" id="IPR036388">
    <property type="entry name" value="WH-like_DNA-bd_sf"/>
</dbReference>
<keyword evidence="1" id="KW-0597">Phosphoprotein</keyword>
<reference evidence="11" key="1">
    <citation type="submission" date="2014-06" db="EMBL/GenBank/DDBJ databases">
        <authorList>
            <person name="Winans N.J."/>
            <person name="Newell P.D."/>
            <person name="Douglas A.E."/>
        </authorList>
    </citation>
    <scope>NUCLEOTIDE SEQUENCE [LARGE SCALE GENOMIC DNA]</scope>
</reference>
<dbReference type="InterPro" id="IPR001789">
    <property type="entry name" value="Sig_transdc_resp-reg_receiver"/>
</dbReference>
<evidence type="ECO:0000256" key="4">
    <source>
        <dbReference type="ARBA" id="ARBA00023125"/>
    </source>
</evidence>
<keyword evidence="3" id="KW-0805">Transcription regulation</keyword>
<proteinExistence type="predicted"/>
<evidence type="ECO:0000256" key="7">
    <source>
        <dbReference type="PROSITE-ProRule" id="PRU01091"/>
    </source>
</evidence>
<evidence type="ECO:0000313" key="11">
    <source>
        <dbReference type="Proteomes" id="UP000194931"/>
    </source>
</evidence>
<keyword evidence="11" id="KW-1185">Reference proteome</keyword>
<dbReference type="SUPFAM" id="SSF52172">
    <property type="entry name" value="CheY-like"/>
    <property type="match status" value="1"/>
</dbReference>
<gene>
    <name evidence="10" type="ORF">HK26_03090</name>
</gene>
<dbReference type="GO" id="GO:0006355">
    <property type="term" value="P:regulation of DNA-templated transcription"/>
    <property type="evidence" value="ECO:0007669"/>
    <property type="project" value="InterPro"/>
</dbReference>
<dbReference type="CDD" id="cd00383">
    <property type="entry name" value="trans_reg_C"/>
    <property type="match status" value="1"/>
</dbReference>
<dbReference type="GO" id="GO:0000976">
    <property type="term" value="F:transcription cis-regulatory region binding"/>
    <property type="evidence" value="ECO:0007669"/>
    <property type="project" value="TreeGrafter"/>
</dbReference>
<accession>A0A252BTB6</accession>
<keyword evidence="2" id="KW-0902">Two-component regulatory system</keyword>
<dbReference type="SMART" id="SM00862">
    <property type="entry name" value="Trans_reg_C"/>
    <property type="match status" value="1"/>
</dbReference>
<dbReference type="InterPro" id="IPR016032">
    <property type="entry name" value="Sig_transdc_resp-reg_C-effctor"/>
</dbReference>
<comment type="caution">
    <text evidence="6">Lacks conserved residue(s) required for the propagation of feature annotation.</text>
</comment>
<evidence type="ECO:0000256" key="3">
    <source>
        <dbReference type="ARBA" id="ARBA00023015"/>
    </source>
</evidence>
<dbReference type="InterPro" id="IPR011006">
    <property type="entry name" value="CheY-like_superfamily"/>
</dbReference>
<dbReference type="eggNOG" id="COG0745">
    <property type="taxonomic scope" value="Bacteria"/>
</dbReference>
<dbReference type="GO" id="GO:0000156">
    <property type="term" value="F:phosphorelay response regulator activity"/>
    <property type="evidence" value="ECO:0007669"/>
    <property type="project" value="TreeGrafter"/>
</dbReference>
<dbReference type="GO" id="GO:0032993">
    <property type="term" value="C:protein-DNA complex"/>
    <property type="evidence" value="ECO:0007669"/>
    <property type="project" value="TreeGrafter"/>
</dbReference>
<dbReference type="Gene3D" id="3.40.50.2300">
    <property type="match status" value="1"/>
</dbReference>
<sequence length="267" mass="29335">MRLLCIGDSSTPGGLRPCHGLAEAAVEGALSITMSGPEGVVETLRRSQYDIVVIQLAQPDTRLLRHIRNSRIPTPVIMIVRASTPAEVADALSIGADDCVSSTIEPVELLARLRAIVRRTGGHDSLSLHVGRMVVNVDRRQVRIDKTPLPLTPREYDVVELLTLRKNQVLSKEALLDNLYAGQEEPHGKIIDVMICKIRKKMREFGITDPFITQWGIGYRLNEQAFIPLGARMNAHNASATPASRETSLPVTRGINVISPISKMDVL</sequence>
<keyword evidence="5" id="KW-0804">Transcription</keyword>
<feature type="domain" description="Response regulatory" evidence="8">
    <location>
        <begin position="3"/>
        <end position="117"/>
    </location>
</feature>
<evidence type="ECO:0000313" key="10">
    <source>
        <dbReference type="EMBL" id="OUJ12188.1"/>
    </source>
</evidence>
<dbReference type="SUPFAM" id="SSF46894">
    <property type="entry name" value="C-terminal effector domain of the bipartite response regulators"/>
    <property type="match status" value="1"/>
</dbReference>
<keyword evidence="4 7" id="KW-0238">DNA-binding</keyword>